<dbReference type="EMBL" id="QSOE01000118">
    <property type="protein sequence ID" value="RGI80930.1"/>
    <property type="molecule type" value="Genomic_DNA"/>
</dbReference>
<gene>
    <name evidence="1" type="ORF">DXD91_13065</name>
</gene>
<name>A0A374ND76_9FIRM</name>
<organism evidence="1 2">
    <name type="scientific">Anaerobutyricum hallii</name>
    <dbReference type="NCBI Taxonomy" id="39488"/>
    <lineage>
        <taxon>Bacteria</taxon>
        <taxon>Bacillati</taxon>
        <taxon>Bacillota</taxon>
        <taxon>Clostridia</taxon>
        <taxon>Lachnospirales</taxon>
        <taxon>Lachnospiraceae</taxon>
        <taxon>Anaerobutyricum</taxon>
    </lineage>
</organism>
<evidence type="ECO:0000313" key="2">
    <source>
        <dbReference type="Proteomes" id="UP000262524"/>
    </source>
</evidence>
<evidence type="ECO:0000313" key="1">
    <source>
        <dbReference type="EMBL" id="RGI80930.1"/>
    </source>
</evidence>
<dbReference type="RefSeq" id="WP_117983439.1">
    <property type="nucleotide sequence ID" value="NZ_QSOE01000118.1"/>
</dbReference>
<reference evidence="1 2" key="1">
    <citation type="submission" date="2018-08" db="EMBL/GenBank/DDBJ databases">
        <title>A genome reference for cultivated species of the human gut microbiota.</title>
        <authorList>
            <person name="Zou Y."/>
            <person name="Xue W."/>
            <person name="Luo G."/>
        </authorList>
    </citation>
    <scope>NUCLEOTIDE SEQUENCE [LARGE SCALE GENOMIC DNA]</scope>
    <source>
        <strain evidence="1 2">TM10-1AC</strain>
    </source>
</reference>
<proteinExistence type="predicted"/>
<accession>A0A374ND76</accession>
<sequence>MTKINTGNANREYKDRLFRFVFGAEENKAYLLSLCNAVSGTDYTDVDDIEITTLSDAIYIKMKNDISFLIDSQLNLFEHQSTFNPNMPLRGMEYFAELYGIYITENGLDIYVSSLQKIPTPRYYVFYNGTEKQPDVVKLKLSDAFQVPDDSGEFEWTATMLNINYGHNRKLLEQCQPLYEYAHFIKLVGEYSEAMELKKAIDKAVEKAREWKCIGMFLYQCKSEVSVMLLTEFDEKKHEDNLIKLGEKEGREKERMKNICSMLALSLSPEIIAKACEVSVDYVLNLKKELESKTTS</sequence>
<dbReference type="AlphaFoldDB" id="A0A374ND76"/>
<dbReference type="Proteomes" id="UP000262524">
    <property type="component" value="Unassembled WGS sequence"/>
</dbReference>
<protein>
    <submittedName>
        <fullName evidence="1">Uncharacterized protein</fullName>
    </submittedName>
</protein>
<comment type="caution">
    <text evidence="1">The sequence shown here is derived from an EMBL/GenBank/DDBJ whole genome shotgun (WGS) entry which is preliminary data.</text>
</comment>